<dbReference type="PANTHER" id="PTHR11954">
    <property type="entry name" value="D-DOPACHROME DECARBOXYLASE"/>
    <property type="match status" value="1"/>
</dbReference>
<dbReference type="InterPro" id="IPR014347">
    <property type="entry name" value="Tautomerase/MIF_sf"/>
</dbReference>
<dbReference type="Pfam" id="PF01187">
    <property type="entry name" value="MIF"/>
    <property type="match status" value="1"/>
</dbReference>
<sequence>MPCLDISTNVNLEGIDIDSFFSEATKVVATIIGKPETFVMVLLKGSVPICFGGNKGPAALGEIISMGGINREVKRKLIASIGTVLENNLSIPRTRFVLKVYDTTMGRTQSKL</sequence>
<comment type="caution">
    <text evidence="2">The sequence shown here is derived from an EMBL/GenBank/DDBJ whole genome shotgun (WGS) entry which is preliminary data.</text>
</comment>
<protein>
    <recommendedName>
        <fullName evidence="4">Macrophage migration inhibitory factor</fullName>
    </recommendedName>
</protein>
<dbReference type="AlphaFoldDB" id="A0ABD3AZ81"/>
<dbReference type="SUPFAM" id="SSF55331">
    <property type="entry name" value="Tautomerase/MIF"/>
    <property type="match status" value="1"/>
</dbReference>
<dbReference type="EMBL" id="JBJUIK010000002">
    <property type="protein sequence ID" value="KAL3536572.1"/>
    <property type="molecule type" value="Genomic_DNA"/>
</dbReference>
<evidence type="ECO:0000313" key="2">
    <source>
        <dbReference type="EMBL" id="KAL3536572.1"/>
    </source>
</evidence>
<evidence type="ECO:0008006" key="4">
    <source>
        <dbReference type="Google" id="ProtNLM"/>
    </source>
</evidence>
<dbReference type="PANTHER" id="PTHR11954:SF25">
    <property type="entry name" value="LS1-LIKE PROTEIN"/>
    <property type="match status" value="1"/>
</dbReference>
<organism evidence="2 3">
    <name type="scientific">Cinchona calisaya</name>
    <dbReference type="NCBI Taxonomy" id="153742"/>
    <lineage>
        <taxon>Eukaryota</taxon>
        <taxon>Viridiplantae</taxon>
        <taxon>Streptophyta</taxon>
        <taxon>Embryophyta</taxon>
        <taxon>Tracheophyta</taxon>
        <taxon>Spermatophyta</taxon>
        <taxon>Magnoliopsida</taxon>
        <taxon>eudicotyledons</taxon>
        <taxon>Gunneridae</taxon>
        <taxon>Pentapetalae</taxon>
        <taxon>asterids</taxon>
        <taxon>lamiids</taxon>
        <taxon>Gentianales</taxon>
        <taxon>Rubiaceae</taxon>
        <taxon>Cinchonoideae</taxon>
        <taxon>Cinchoneae</taxon>
        <taxon>Cinchona</taxon>
    </lineage>
</organism>
<dbReference type="InterPro" id="IPR001398">
    <property type="entry name" value="Macrophage_inhib_fac"/>
</dbReference>
<keyword evidence="3" id="KW-1185">Reference proteome</keyword>
<dbReference type="Proteomes" id="UP001630127">
    <property type="component" value="Unassembled WGS sequence"/>
</dbReference>
<gene>
    <name evidence="2" type="ORF">ACH5RR_005033</name>
</gene>
<evidence type="ECO:0000256" key="1">
    <source>
        <dbReference type="ARBA" id="ARBA00005851"/>
    </source>
</evidence>
<dbReference type="Gene3D" id="3.30.429.10">
    <property type="entry name" value="Macrophage Migration Inhibitory Factor"/>
    <property type="match status" value="1"/>
</dbReference>
<comment type="similarity">
    <text evidence="1">Belongs to the MIF family.</text>
</comment>
<name>A0ABD3AZ81_9GENT</name>
<reference evidence="2 3" key="1">
    <citation type="submission" date="2024-11" db="EMBL/GenBank/DDBJ databases">
        <title>A near-complete genome assembly of Cinchona calisaya.</title>
        <authorList>
            <person name="Lian D.C."/>
            <person name="Zhao X.W."/>
            <person name="Wei L."/>
        </authorList>
    </citation>
    <scope>NUCLEOTIDE SEQUENCE [LARGE SCALE GENOMIC DNA]</scope>
    <source>
        <tissue evidence="2">Nenye</tissue>
    </source>
</reference>
<accession>A0ABD3AZ81</accession>
<proteinExistence type="inferred from homology"/>
<evidence type="ECO:0000313" key="3">
    <source>
        <dbReference type="Proteomes" id="UP001630127"/>
    </source>
</evidence>